<dbReference type="GO" id="GO:0003723">
    <property type="term" value="F:RNA binding"/>
    <property type="evidence" value="ECO:0007669"/>
    <property type="project" value="InterPro"/>
</dbReference>
<dbReference type="PANTHER" id="PTHR12732">
    <property type="entry name" value="UNCHARACTERIZED PROTEASOME COMPONENT REGION PCI-CONTAINING"/>
    <property type="match status" value="1"/>
</dbReference>
<dbReference type="OrthoDB" id="5404651at2759"/>
<evidence type="ECO:0000313" key="2">
    <source>
        <dbReference type="Proteomes" id="UP000669133"/>
    </source>
</evidence>
<dbReference type="InterPro" id="IPR045114">
    <property type="entry name" value="Csn12-like"/>
</dbReference>
<sequence>MSSVSQLIAEINKTHQSSKQEQFNSLTKLLSVNPAENSFIASIFNSTSATPTAPPTTQPLTTLYDEEWSAFPAVVSSFVKLCTEINPWSVLESFDLYTTYLNNLSIAFNNNNFGWLLSGVIKSTIGLVTPWALQLDTQMFFKENGGKFRLNYIASVILKIFNNIRINSTYKESIILYLGNKLCFIYWKLDNPLLCRNIFSNMNNTSLKLADFPLGEQLKYRYSLARYYFIKYELMESFELLKWCLTRTSSGKNQQLILELFIPISLVIGKTPNFAVLKQSQKNNQYVMGLIIMYEEMYQAIRPGDYASFKSLVEKNHHYLKSKNLLLLMNKMEILIYRNLVKNCWKILGRQSTMSFNLVPVGDIYFKENLFVTLIDSNLIKGKLTNKSVVLSKNDPFPRVFDIYTKRFKSKHNQWM</sequence>
<gene>
    <name evidence="1" type="ORF">I9W82_005266</name>
</gene>
<dbReference type="GeneID" id="93653895"/>
<dbReference type="AlphaFoldDB" id="A0A8H7ZDW5"/>
<dbReference type="GO" id="GO:0016973">
    <property type="term" value="P:poly(A)+ mRNA export from nucleus"/>
    <property type="evidence" value="ECO:0007669"/>
    <property type="project" value="TreeGrafter"/>
</dbReference>
<accession>A0A8H7ZDW5</accession>
<proteinExistence type="predicted"/>
<dbReference type="GO" id="GO:0006368">
    <property type="term" value="P:transcription elongation by RNA polymerase II"/>
    <property type="evidence" value="ECO:0007669"/>
    <property type="project" value="TreeGrafter"/>
</dbReference>
<dbReference type="Proteomes" id="UP000669133">
    <property type="component" value="Unassembled WGS sequence"/>
</dbReference>
<protein>
    <recommendedName>
        <fullName evidence="3">PCI domain-containing protein</fullName>
    </recommendedName>
</protein>
<dbReference type="GO" id="GO:0070390">
    <property type="term" value="C:transcription export complex 2"/>
    <property type="evidence" value="ECO:0007669"/>
    <property type="project" value="TreeGrafter"/>
</dbReference>
<reference evidence="1 2" key="1">
    <citation type="submission" date="2020-12" db="EMBL/GenBank/DDBJ databases">
        <title>Effect of drift, selection, and recombination on the evolution of hybrid genomes in Candida yeast pathogens.</title>
        <authorList>
            <person name="Mixao V."/>
            <person name="Ksiezopolska E."/>
            <person name="Saus E."/>
            <person name="Boekhout T."/>
            <person name="Gacser A."/>
            <person name="Gabaldon T."/>
        </authorList>
    </citation>
    <scope>NUCLEOTIDE SEQUENCE [LARGE SCALE GENOMIC DNA]</scope>
    <source>
        <strain evidence="1 2">BP57</strain>
    </source>
</reference>
<name>A0A8H7ZDW5_9ASCO</name>
<dbReference type="GO" id="GO:0003690">
    <property type="term" value="F:double-stranded DNA binding"/>
    <property type="evidence" value="ECO:0007669"/>
    <property type="project" value="InterPro"/>
</dbReference>
<evidence type="ECO:0000313" key="1">
    <source>
        <dbReference type="EMBL" id="KAG5417630.1"/>
    </source>
</evidence>
<dbReference type="EMBL" id="JAEOAQ010000007">
    <property type="protein sequence ID" value="KAG5417630.1"/>
    <property type="molecule type" value="Genomic_DNA"/>
</dbReference>
<evidence type="ECO:0008006" key="3">
    <source>
        <dbReference type="Google" id="ProtNLM"/>
    </source>
</evidence>
<comment type="caution">
    <text evidence="1">The sequence shown here is derived from an EMBL/GenBank/DDBJ whole genome shotgun (WGS) entry which is preliminary data.</text>
</comment>
<keyword evidence="2" id="KW-1185">Reference proteome</keyword>
<dbReference type="RefSeq" id="XP_067546746.1">
    <property type="nucleotide sequence ID" value="XM_067694424.1"/>
</dbReference>
<dbReference type="GO" id="GO:0000973">
    <property type="term" value="P:post-transcriptional tethering of RNA polymerase II gene DNA at nuclear periphery"/>
    <property type="evidence" value="ECO:0007669"/>
    <property type="project" value="TreeGrafter"/>
</dbReference>
<organism evidence="1 2">
    <name type="scientific">Candida metapsilosis</name>
    <dbReference type="NCBI Taxonomy" id="273372"/>
    <lineage>
        <taxon>Eukaryota</taxon>
        <taxon>Fungi</taxon>
        <taxon>Dikarya</taxon>
        <taxon>Ascomycota</taxon>
        <taxon>Saccharomycotina</taxon>
        <taxon>Pichiomycetes</taxon>
        <taxon>Debaryomycetaceae</taxon>
        <taxon>Candida/Lodderomyces clade</taxon>
        <taxon>Candida</taxon>
    </lineage>
</organism>
<dbReference type="PANTHER" id="PTHR12732:SF8">
    <property type="entry name" value="NUCLEAR MRNA EXPORT PROTEIN THP1"/>
    <property type="match status" value="1"/>
</dbReference>